<gene>
    <name evidence="4" type="ORF">BSYN_14490</name>
</gene>
<evidence type="ECO:0000313" key="4">
    <source>
        <dbReference type="EMBL" id="BEG99184.1"/>
    </source>
</evidence>
<dbReference type="PANTHER" id="PTHR30273">
    <property type="entry name" value="PERIPLASMIC SIGNAL SENSOR AND SIGMA FACTOR ACTIVATOR FECR-RELATED"/>
    <property type="match status" value="1"/>
</dbReference>
<proteinExistence type="predicted"/>
<dbReference type="Gene3D" id="2.60.120.1440">
    <property type="match status" value="1"/>
</dbReference>
<keyword evidence="1" id="KW-1133">Transmembrane helix</keyword>
<evidence type="ECO:0000256" key="1">
    <source>
        <dbReference type="SAM" id="Phobius"/>
    </source>
</evidence>
<protein>
    <submittedName>
        <fullName evidence="4">Anti-sigma factor</fullName>
    </submittedName>
</protein>
<dbReference type="InterPro" id="IPR032508">
    <property type="entry name" value="FecR_C"/>
</dbReference>
<dbReference type="RefSeq" id="WP_353334382.1">
    <property type="nucleotide sequence ID" value="NZ_AP028055.1"/>
</dbReference>
<organism evidence="4 5">
    <name type="scientific">Bacteroides sedimenti</name>
    <dbReference type="NCBI Taxonomy" id="2136147"/>
    <lineage>
        <taxon>Bacteria</taxon>
        <taxon>Pseudomonadati</taxon>
        <taxon>Bacteroidota</taxon>
        <taxon>Bacteroidia</taxon>
        <taxon>Bacteroidales</taxon>
        <taxon>Bacteroidaceae</taxon>
        <taxon>Bacteroides</taxon>
    </lineage>
</organism>
<feature type="domain" description="Protein FecR C-terminal" evidence="3">
    <location>
        <begin position="240"/>
        <end position="308"/>
    </location>
</feature>
<dbReference type="Gene3D" id="3.55.50.30">
    <property type="match status" value="1"/>
</dbReference>
<reference evidence="4 5" key="1">
    <citation type="submission" date="2023-04" db="EMBL/GenBank/DDBJ databases">
        <title>Draft genome sequence of acteroides sedimenti strain YN3PY1.</title>
        <authorList>
            <person name="Yoshida N."/>
        </authorList>
    </citation>
    <scope>NUCLEOTIDE SEQUENCE [LARGE SCALE GENOMIC DNA]</scope>
    <source>
        <strain evidence="4 5">YN3PY1</strain>
    </source>
</reference>
<dbReference type="InterPro" id="IPR006860">
    <property type="entry name" value="FecR"/>
</dbReference>
<dbReference type="EMBL" id="AP028055">
    <property type="protein sequence ID" value="BEG99184.1"/>
    <property type="molecule type" value="Genomic_DNA"/>
</dbReference>
<keyword evidence="5" id="KW-1185">Reference proteome</keyword>
<dbReference type="Pfam" id="PF16344">
    <property type="entry name" value="FecR_C"/>
    <property type="match status" value="1"/>
</dbReference>
<name>A0ABM8IHZ2_9BACE</name>
<feature type="domain" description="FecR protein" evidence="2">
    <location>
        <begin position="101"/>
        <end position="196"/>
    </location>
</feature>
<accession>A0ABM8IHZ2</accession>
<dbReference type="Proteomes" id="UP001496674">
    <property type="component" value="Chromosome"/>
</dbReference>
<keyword evidence="1" id="KW-0472">Membrane</keyword>
<dbReference type="Pfam" id="PF04773">
    <property type="entry name" value="FecR"/>
    <property type="match status" value="1"/>
</dbReference>
<feature type="transmembrane region" description="Helical" evidence="1">
    <location>
        <begin position="70"/>
        <end position="87"/>
    </location>
</feature>
<dbReference type="PIRSF" id="PIRSF018266">
    <property type="entry name" value="FecR"/>
    <property type="match status" value="1"/>
</dbReference>
<evidence type="ECO:0000259" key="3">
    <source>
        <dbReference type="Pfam" id="PF16344"/>
    </source>
</evidence>
<evidence type="ECO:0000313" key="5">
    <source>
        <dbReference type="Proteomes" id="UP001496674"/>
    </source>
</evidence>
<evidence type="ECO:0000259" key="2">
    <source>
        <dbReference type="Pfam" id="PF04773"/>
    </source>
</evidence>
<dbReference type="InterPro" id="IPR012373">
    <property type="entry name" value="Ferrdict_sens_TM"/>
</dbReference>
<keyword evidence="1" id="KW-0812">Transmembrane</keyword>
<dbReference type="PANTHER" id="PTHR30273:SF2">
    <property type="entry name" value="PROTEIN FECR"/>
    <property type="match status" value="1"/>
</dbReference>
<sequence length="311" mass="36552">MDKELLYKFFEGAASEEEGMKIKVWIEASEENKRIFFKERRLFDAILLHGDLVESEIKIPFRKKIFRMEWLKIAGIVLITLAISYIYQQYKAYYAPLVMNTISVPAGQRANITLPDGTNVWLNARSTIKYPTSFNDRKRTIYLEGEAYFDVTKNKEKPFVVQTEKYDVEVLGTKFNVEAYPGQTEFETALMQGKVEVTSRLIPDQKIILAPDQKAFLKDGKLQVSEVEDVNRYRWKEGLICFKNKSILNIMKEFEKYYGIKIVINNKNILKYLYTGKFRQSDGVDYALRVLQNDIYFKYEKDNEKEVIYIN</sequence>